<name>A0AAN8CS90_9TELE</name>
<feature type="chain" id="PRO_5042910692" description="Chemokine interleukin-8-like domain-containing protein" evidence="3">
    <location>
        <begin position="20"/>
        <end position="109"/>
    </location>
</feature>
<reference evidence="5 6" key="1">
    <citation type="journal article" date="2023" name="Mol. Biol. Evol.">
        <title>Genomics of Secondarily Temperate Adaptation in the Only Non-Antarctic Icefish.</title>
        <authorList>
            <person name="Rivera-Colon A.G."/>
            <person name="Rayamajhi N."/>
            <person name="Minhas B.F."/>
            <person name="Madrigal G."/>
            <person name="Bilyk K.T."/>
            <person name="Yoon V."/>
            <person name="Hune M."/>
            <person name="Gregory S."/>
            <person name="Cheng C.H.C."/>
            <person name="Catchen J.M."/>
        </authorList>
    </citation>
    <scope>NUCLEOTIDE SEQUENCE [LARGE SCALE GENOMIC DNA]</scope>
    <source>
        <strain evidence="5">JC2023a</strain>
    </source>
</reference>
<proteinExistence type="predicted"/>
<feature type="compositionally biased region" description="Low complexity" evidence="2">
    <location>
        <begin position="94"/>
        <end position="109"/>
    </location>
</feature>
<dbReference type="Pfam" id="PF00048">
    <property type="entry name" value="IL8"/>
    <property type="match status" value="1"/>
</dbReference>
<evidence type="ECO:0000256" key="2">
    <source>
        <dbReference type="SAM" id="MobiDB-lite"/>
    </source>
</evidence>
<dbReference type="GO" id="GO:0006955">
    <property type="term" value="P:immune response"/>
    <property type="evidence" value="ECO:0007669"/>
    <property type="project" value="InterPro"/>
</dbReference>
<sequence>MHSALPALLSCLLVLYAQGHPASRSNTCKCFKFAGRINKQQIRAEPVIHEPSNFCPRTEIIILTANKDKCVNPQSPLGKLILKNKKRHGKKGAESTTASSHTSWSSAGL</sequence>
<keyword evidence="1" id="KW-0202">Cytokine</keyword>
<keyword evidence="3" id="KW-0732">Signal</keyword>
<comment type="caution">
    <text evidence="5">The sequence shown here is derived from an EMBL/GenBank/DDBJ whole genome shotgun (WGS) entry which is preliminary data.</text>
</comment>
<protein>
    <recommendedName>
        <fullName evidence="4">Chemokine interleukin-8-like domain-containing protein</fullName>
    </recommendedName>
</protein>
<feature type="region of interest" description="Disordered" evidence="2">
    <location>
        <begin position="81"/>
        <end position="109"/>
    </location>
</feature>
<dbReference type="EMBL" id="JAULUE010002048">
    <property type="protein sequence ID" value="KAK5909185.1"/>
    <property type="molecule type" value="Genomic_DNA"/>
</dbReference>
<feature type="signal peptide" evidence="3">
    <location>
        <begin position="1"/>
        <end position="19"/>
    </location>
</feature>
<gene>
    <name evidence="5" type="ORF">CesoFtcFv8_003137</name>
</gene>
<dbReference type="GO" id="GO:0008009">
    <property type="term" value="F:chemokine activity"/>
    <property type="evidence" value="ECO:0007669"/>
    <property type="project" value="InterPro"/>
</dbReference>
<dbReference type="InterPro" id="IPR036048">
    <property type="entry name" value="Interleukin_8-like_sf"/>
</dbReference>
<evidence type="ECO:0000259" key="4">
    <source>
        <dbReference type="SMART" id="SM00199"/>
    </source>
</evidence>
<evidence type="ECO:0000256" key="3">
    <source>
        <dbReference type="SAM" id="SignalP"/>
    </source>
</evidence>
<keyword evidence="6" id="KW-1185">Reference proteome</keyword>
<accession>A0AAN8CS90</accession>
<dbReference type="AlphaFoldDB" id="A0AAN8CS90"/>
<dbReference type="GO" id="GO:0005615">
    <property type="term" value="C:extracellular space"/>
    <property type="evidence" value="ECO:0007669"/>
    <property type="project" value="UniProtKB-KW"/>
</dbReference>
<evidence type="ECO:0000256" key="1">
    <source>
        <dbReference type="ARBA" id="ARBA00022514"/>
    </source>
</evidence>
<feature type="domain" description="Chemokine interleukin-8-like" evidence="4">
    <location>
        <begin position="25"/>
        <end position="85"/>
    </location>
</feature>
<dbReference type="SUPFAM" id="SSF54117">
    <property type="entry name" value="Interleukin 8-like chemokines"/>
    <property type="match status" value="1"/>
</dbReference>
<dbReference type="SMART" id="SM00199">
    <property type="entry name" value="SCY"/>
    <property type="match status" value="1"/>
</dbReference>
<dbReference type="Gene3D" id="2.40.50.40">
    <property type="match status" value="1"/>
</dbReference>
<organism evidence="5 6">
    <name type="scientific">Champsocephalus esox</name>
    <name type="common">pike icefish</name>
    <dbReference type="NCBI Taxonomy" id="159716"/>
    <lineage>
        <taxon>Eukaryota</taxon>
        <taxon>Metazoa</taxon>
        <taxon>Chordata</taxon>
        <taxon>Craniata</taxon>
        <taxon>Vertebrata</taxon>
        <taxon>Euteleostomi</taxon>
        <taxon>Actinopterygii</taxon>
        <taxon>Neopterygii</taxon>
        <taxon>Teleostei</taxon>
        <taxon>Neoteleostei</taxon>
        <taxon>Acanthomorphata</taxon>
        <taxon>Eupercaria</taxon>
        <taxon>Perciformes</taxon>
        <taxon>Notothenioidei</taxon>
        <taxon>Channichthyidae</taxon>
        <taxon>Champsocephalus</taxon>
    </lineage>
</organism>
<evidence type="ECO:0000313" key="6">
    <source>
        <dbReference type="Proteomes" id="UP001335648"/>
    </source>
</evidence>
<dbReference type="Proteomes" id="UP001335648">
    <property type="component" value="Unassembled WGS sequence"/>
</dbReference>
<dbReference type="InterPro" id="IPR001811">
    <property type="entry name" value="Chemokine_IL8-like_dom"/>
</dbReference>
<evidence type="ECO:0000313" key="5">
    <source>
        <dbReference type="EMBL" id="KAK5909185.1"/>
    </source>
</evidence>